<dbReference type="Gene3D" id="1.20.1740.10">
    <property type="entry name" value="Amino acid/polyamine transporter I"/>
    <property type="match status" value="1"/>
</dbReference>
<evidence type="ECO:0000313" key="6">
    <source>
        <dbReference type="EMBL" id="OBZ65537.1"/>
    </source>
</evidence>
<dbReference type="Proteomes" id="UP000092993">
    <property type="component" value="Unassembled WGS sequence"/>
</dbReference>
<dbReference type="InterPro" id="IPR050598">
    <property type="entry name" value="AminoAcid_Transporter"/>
</dbReference>
<evidence type="ECO:0000256" key="5">
    <source>
        <dbReference type="SAM" id="Phobius"/>
    </source>
</evidence>
<dbReference type="OMA" id="MFGERAN"/>
<keyword evidence="7" id="KW-1185">Reference proteome</keyword>
<evidence type="ECO:0000256" key="1">
    <source>
        <dbReference type="ARBA" id="ARBA00004141"/>
    </source>
</evidence>
<feature type="transmembrane region" description="Helical" evidence="5">
    <location>
        <begin position="59"/>
        <end position="78"/>
    </location>
</feature>
<dbReference type="GO" id="GO:0015179">
    <property type="term" value="F:L-amino acid transmembrane transporter activity"/>
    <property type="evidence" value="ECO:0007669"/>
    <property type="project" value="TreeGrafter"/>
</dbReference>
<dbReference type="EMBL" id="LUGG01000043">
    <property type="protein sequence ID" value="OBZ65537.1"/>
    <property type="molecule type" value="Genomic_DNA"/>
</dbReference>
<keyword evidence="2 5" id="KW-0812">Transmembrane</keyword>
<comment type="caution">
    <text evidence="6">The sequence shown here is derived from an EMBL/GenBank/DDBJ whole genome shotgun (WGS) entry which is preliminary data.</text>
</comment>
<keyword evidence="4 5" id="KW-0472">Membrane</keyword>
<dbReference type="GO" id="GO:0016020">
    <property type="term" value="C:membrane"/>
    <property type="evidence" value="ECO:0007669"/>
    <property type="project" value="UniProtKB-SubCell"/>
</dbReference>
<dbReference type="AlphaFoldDB" id="A0A1C7LNK1"/>
<evidence type="ECO:0000256" key="3">
    <source>
        <dbReference type="ARBA" id="ARBA00022989"/>
    </source>
</evidence>
<evidence type="ECO:0000256" key="2">
    <source>
        <dbReference type="ARBA" id="ARBA00022692"/>
    </source>
</evidence>
<evidence type="ECO:0000256" key="4">
    <source>
        <dbReference type="ARBA" id="ARBA00023136"/>
    </source>
</evidence>
<feature type="transmembrane region" description="Helical" evidence="5">
    <location>
        <begin position="90"/>
        <end position="106"/>
    </location>
</feature>
<proteinExistence type="predicted"/>
<dbReference type="STRING" id="5627.A0A1C7LNK1"/>
<evidence type="ECO:0000313" key="7">
    <source>
        <dbReference type="Proteomes" id="UP000092993"/>
    </source>
</evidence>
<dbReference type="PANTHER" id="PTHR11785">
    <property type="entry name" value="AMINO ACID TRANSPORTER"/>
    <property type="match status" value="1"/>
</dbReference>
<gene>
    <name evidence="6" type="primary">MUP1_3</name>
    <name evidence="6" type="ORF">A0H81_14389</name>
</gene>
<name>A0A1C7LNK1_GRIFR</name>
<protein>
    <submittedName>
        <fullName evidence="6">High-affinity methionine permease</fullName>
    </submittedName>
</protein>
<feature type="transmembrane region" description="Helical" evidence="5">
    <location>
        <begin position="118"/>
        <end position="138"/>
    </location>
</feature>
<dbReference type="PANTHER" id="PTHR11785:SF353">
    <property type="entry name" value="METHIONINE TRANSPORTER (EUROFUNG)"/>
    <property type="match status" value="1"/>
</dbReference>
<dbReference type="Pfam" id="PF13520">
    <property type="entry name" value="AA_permease_2"/>
    <property type="match status" value="1"/>
</dbReference>
<sequence>MTFVALSALEYVVPANVITVAFSAARVNQELAKEGISFPFSNRFWASNWPTGKSPLPGYIIHLIPTIVIIIAPHRRWLILSSWTSRDNPLQVINFAIVVGLFWLRWRRPDIERPFKVWWPVAIFFLAASTFLLVATFLRPANRIGDTPPLPYWLYCIVGIAVLLFGVIYWAGWRVVPRWLGYELVPQKEVLSDGTVVTLSTYKKIQ</sequence>
<reference evidence="6 7" key="1">
    <citation type="submission" date="2016-03" db="EMBL/GenBank/DDBJ databases">
        <title>Whole genome sequencing of Grifola frondosa 9006-11.</title>
        <authorList>
            <person name="Min B."/>
            <person name="Park H."/>
            <person name="Kim J.-G."/>
            <person name="Cho H."/>
            <person name="Oh Y.-L."/>
            <person name="Kong W.-S."/>
            <person name="Choi I.-G."/>
        </authorList>
    </citation>
    <scope>NUCLEOTIDE SEQUENCE [LARGE SCALE GENOMIC DNA]</scope>
    <source>
        <strain evidence="6 7">9006-11</strain>
    </source>
</reference>
<keyword evidence="3 5" id="KW-1133">Transmembrane helix</keyword>
<organism evidence="6 7">
    <name type="scientific">Grifola frondosa</name>
    <name type="common">Maitake</name>
    <name type="synonym">Polyporus frondosus</name>
    <dbReference type="NCBI Taxonomy" id="5627"/>
    <lineage>
        <taxon>Eukaryota</taxon>
        <taxon>Fungi</taxon>
        <taxon>Dikarya</taxon>
        <taxon>Basidiomycota</taxon>
        <taxon>Agaricomycotina</taxon>
        <taxon>Agaricomycetes</taxon>
        <taxon>Polyporales</taxon>
        <taxon>Grifolaceae</taxon>
        <taxon>Grifola</taxon>
    </lineage>
</organism>
<comment type="subcellular location">
    <subcellularLocation>
        <location evidence="1">Membrane</location>
        <topology evidence="1">Multi-pass membrane protein</topology>
    </subcellularLocation>
</comment>
<dbReference type="InterPro" id="IPR002293">
    <property type="entry name" value="AA/rel_permease1"/>
</dbReference>
<accession>A0A1C7LNK1</accession>
<feature type="transmembrane region" description="Helical" evidence="5">
    <location>
        <begin position="150"/>
        <end position="172"/>
    </location>
</feature>
<dbReference type="OrthoDB" id="5982228at2759"/>